<keyword evidence="2 5" id="KW-0238">DNA-binding</keyword>
<feature type="region of interest" description="Disordered" evidence="7">
    <location>
        <begin position="1"/>
        <end position="74"/>
    </location>
</feature>
<dbReference type="PROSITE" id="PS50071">
    <property type="entry name" value="HOMEOBOX_2"/>
    <property type="match status" value="1"/>
</dbReference>
<comment type="subcellular location">
    <subcellularLocation>
        <location evidence="1 5">Nucleus</location>
    </subcellularLocation>
</comment>
<dbReference type="OrthoDB" id="10056939at2759"/>
<dbReference type="InterPro" id="IPR009057">
    <property type="entry name" value="Homeodomain-like_sf"/>
</dbReference>
<evidence type="ECO:0000256" key="1">
    <source>
        <dbReference type="ARBA" id="ARBA00004123"/>
    </source>
</evidence>
<dbReference type="SMART" id="SM00389">
    <property type="entry name" value="HOX"/>
    <property type="match status" value="1"/>
</dbReference>
<evidence type="ECO:0000313" key="10">
    <source>
        <dbReference type="Proteomes" id="UP000228380"/>
    </source>
</evidence>
<reference evidence="11" key="1">
    <citation type="submission" date="2025-08" db="UniProtKB">
        <authorList>
            <consortium name="RefSeq"/>
        </authorList>
    </citation>
    <scope>IDENTIFICATION</scope>
    <source>
        <tissue evidence="11">Young leaves</tissue>
    </source>
</reference>
<keyword evidence="3 5" id="KW-0371">Homeobox</keyword>
<comment type="similarity">
    <text evidence="6">Belongs to the TALE/KNOX homeobox family.</text>
</comment>
<dbReference type="GO" id="GO:0005634">
    <property type="term" value="C:nucleus"/>
    <property type="evidence" value="ECO:0007669"/>
    <property type="project" value="UniProtKB-SubCell"/>
</dbReference>
<dbReference type="SUPFAM" id="SSF46689">
    <property type="entry name" value="Homeodomain-like"/>
    <property type="match status" value="1"/>
</dbReference>
<dbReference type="InterPro" id="IPR017970">
    <property type="entry name" value="Homeobox_CS"/>
</dbReference>
<evidence type="ECO:0000256" key="2">
    <source>
        <dbReference type="ARBA" id="ARBA00023125"/>
    </source>
</evidence>
<evidence type="ECO:0000256" key="4">
    <source>
        <dbReference type="ARBA" id="ARBA00023242"/>
    </source>
</evidence>
<feature type="domain" description="Homeobox" evidence="8">
    <location>
        <begin position="99"/>
        <end position="162"/>
    </location>
</feature>
<gene>
    <name evidence="11" type="primary">LOC120106336</name>
</gene>
<dbReference type="PROSITE" id="PS51213">
    <property type="entry name" value="ELK"/>
    <property type="match status" value="1"/>
</dbReference>
<dbReference type="InterPro" id="IPR008422">
    <property type="entry name" value="KN_HD"/>
</dbReference>
<dbReference type="GeneID" id="120106336"/>
<protein>
    <submittedName>
        <fullName evidence="11">Homeobox protein knotted-1-like 3</fullName>
    </submittedName>
</protein>
<dbReference type="Proteomes" id="UP000228380">
    <property type="component" value="Unplaced"/>
</dbReference>
<dbReference type="InterPro" id="IPR001356">
    <property type="entry name" value="HD"/>
</dbReference>
<evidence type="ECO:0000256" key="7">
    <source>
        <dbReference type="SAM" id="MobiDB-lite"/>
    </source>
</evidence>
<accession>A0A8B8ZPJ6</accession>
<dbReference type="GO" id="GO:0003677">
    <property type="term" value="F:DNA binding"/>
    <property type="evidence" value="ECO:0007669"/>
    <property type="project" value="UniProtKB-UniRule"/>
</dbReference>
<evidence type="ECO:0000259" key="8">
    <source>
        <dbReference type="PROSITE" id="PS50071"/>
    </source>
</evidence>
<evidence type="ECO:0000256" key="5">
    <source>
        <dbReference type="PROSITE-ProRule" id="PRU00108"/>
    </source>
</evidence>
<dbReference type="InterPro" id="IPR005539">
    <property type="entry name" value="ELK_dom"/>
</dbReference>
<evidence type="ECO:0000256" key="6">
    <source>
        <dbReference type="PROSITE-ProRule" id="PRU00559"/>
    </source>
</evidence>
<dbReference type="InterPro" id="IPR050224">
    <property type="entry name" value="TALE_homeobox"/>
</dbReference>
<evidence type="ECO:0000313" key="11">
    <source>
        <dbReference type="RefSeq" id="XP_038975262.1"/>
    </source>
</evidence>
<dbReference type="Pfam" id="PF03789">
    <property type="entry name" value="ELK"/>
    <property type="match status" value="1"/>
</dbReference>
<dbReference type="SMART" id="SM01188">
    <property type="entry name" value="ELK"/>
    <property type="match status" value="1"/>
</dbReference>
<dbReference type="PROSITE" id="PS00027">
    <property type="entry name" value="HOMEOBOX_1"/>
    <property type="match status" value="1"/>
</dbReference>
<dbReference type="CDD" id="cd00086">
    <property type="entry name" value="homeodomain"/>
    <property type="match status" value="1"/>
</dbReference>
<keyword evidence="4 5" id="KW-0539">Nucleus</keyword>
<dbReference type="Pfam" id="PF05920">
    <property type="entry name" value="Homeobox_KN"/>
    <property type="match status" value="1"/>
</dbReference>
<dbReference type="AlphaFoldDB" id="A0A8B8ZPJ6"/>
<dbReference type="GO" id="GO:0000981">
    <property type="term" value="F:DNA-binding transcription factor activity, RNA polymerase II-specific"/>
    <property type="evidence" value="ECO:0007669"/>
    <property type="project" value="InterPro"/>
</dbReference>
<dbReference type="RefSeq" id="XP_038975262.1">
    <property type="nucleotide sequence ID" value="XM_039119334.1"/>
</dbReference>
<dbReference type="Gene3D" id="1.10.10.60">
    <property type="entry name" value="Homeodomain-like"/>
    <property type="match status" value="1"/>
</dbReference>
<dbReference type="PANTHER" id="PTHR11850">
    <property type="entry name" value="HOMEOBOX PROTEIN TRANSCRIPTION FACTORS"/>
    <property type="match status" value="1"/>
</dbReference>
<proteinExistence type="inferred from homology"/>
<feature type="domain" description="ELK" evidence="9">
    <location>
        <begin position="79"/>
        <end position="99"/>
    </location>
</feature>
<name>A0A8B8ZPJ6_PHODC</name>
<feature type="DNA-binding region" description="Homeobox; TALE-type" evidence="5">
    <location>
        <begin position="100"/>
        <end position="163"/>
    </location>
</feature>
<evidence type="ECO:0000259" key="9">
    <source>
        <dbReference type="PROSITE" id="PS51213"/>
    </source>
</evidence>
<organism evidence="10 11">
    <name type="scientific">Phoenix dactylifera</name>
    <name type="common">Date palm</name>
    <dbReference type="NCBI Taxonomy" id="42345"/>
    <lineage>
        <taxon>Eukaryota</taxon>
        <taxon>Viridiplantae</taxon>
        <taxon>Streptophyta</taxon>
        <taxon>Embryophyta</taxon>
        <taxon>Tracheophyta</taxon>
        <taxon>Spermatophyta</taxon>
        <taxon>Magnoliopsida</taxon>
        <taxon>Liliopsida</taxon>
        <taxon>Arecaceae</taxon>
        <taxon>Coryphoideae</taxon>
        <taxon>Phoeniceae</taxon>
        <taxon>Phoenix</taxon>
    </lineage>
</organism>
<sequence>MPPDEVPPDGATGMGPVPDETPPDGVTRAVEPPALTPIGDLDPYKHACDQDETAGSSEEEFSGREIDAQESHFKREDRDLKDNLLCKYGGYLSSLKQEFSKRKKKIKLPKDARLKLLDWWEAHYGWPYPTEGEKMALAESTGLDQKQISNWFINQRKRHWKPSENMQFAVMDD</sequence>
<evidence type="ECO:0000256" key="3">
    <source>
        <dbReference type="ARBA" id="ARBA00023155"/>
    </source>
</evidence>
<feature type="compositionally biased region" description="Basic and acidic residues" evidence="7">
    <location>
        <begin position="61"/>
        <end position="74"/>
    </location>
</feature>
<dbReference type="KEGG" id="pda:120106336"/>
<keyword evidence="10" id="KW-1185">Reference proteome</keyword>